<dbReference type="OrthoDB" id="1432783at2759"/>
<protein>
    <recommendedName>
        <fullName evidence="3">Retrotransposon gag domain-containing protein</fullName>
    </recommendedName>
</protein>
<reference evidence="1" key="1">
    <citation type="submission" date="2018-05" db="EMBL/GenBank/DDBJ databases">
        <title>Draft genome of Mucuna pruriens seed.</title>
        <authorList>
            <person name="Nnadi N.E."/>
            <person name="Vos R."/>
            <person name="Hasami M.H."/>
            <person name="Devisetty U.K."/>
            <person name="Aguiy J.C."/>
        </authorList>
    </citation>
    <scope>NUCLEOTIDE SEQUENCE [LARGE SCALE GENOMIC DNA]</scope>
    <source>
        <strain evidence="1">JCA_2017</strain>
    </source>
</reference>
<gene>
    <name evidence="1" type="ORF">CR513_60152</name>
</gene>
<dbReference type="Proteomes" id="UP000257109">
    <property type="component" value="Unassembled WGS sequence"/>
</dbReference>
<name>A0A371E6G1_MUCPR</name>
<organism evidence="1 2">
    <name type="scientific">Mucuna pruriens</name>
    <name type="common">Velvet bean</name>
    <name type="synonym">Dolichos pruriens</name>
    <dbReference type="NCBI Taxonomy" id="157652"/>
    <lineage>
        <taxon>Eukaryota</taxon>
        <taxon>Viridiplantae</taxon>
        <taxon>Streptophyta</taxon>
        <taxon>Embryophyta</taxon>
        <taxon>Tracheophyta</taxon>
        <taxon>Spermatophyta</taxon>
        <taxon>Magnoliopsida</taxon>
        <taxon>eudicotyledons</taxon>
        <taxon>Gunneridae</taxon>
        <taxon>Pentapetalae</taxon>
        <taxon>rosids</taxon>
        <taxon>fabids</taxon>
        <taxon>Fabales</taxon>
        <taxon>Fabaceae</taxon>
        <taxon>Papilionoideae</taxon>
        <taxon>50 kb inversion clade</taxon>
        <taxon>NPAAA clade</taxon>
        <taxon>indigoferoid/millettioid clade</taxon>
        <taxon>Phaseoleae</taxon>
        <taxon>Mucuna</taxon>
    </lineage>
</organism>
<keyword evidence="2" id="KW-1185">Reference proteome</keyword>
<feature type="non-terminal residue" evidence="1">
    <location>
        <position position="1"/>
    </location>
</feature>
<evidence type="ECO:0008006" key="3">
    <source>
        <dbReference type="Google" id="ProtNLM"/>
    </source>
</evidence>
<accession>A0A371E6G1</accession>
<comment type="caution">
    <text evidence="1">The sequence shown here is derived from an EMBL/GenBank/DDBJ whole genome shotgun (WGS) entry which is preliminary data.</text>
</comment>
<proteinExistence type="predicted"/>
<dbReference type="AlphaFoldDB" id="A0A371E6G1"/>
<evidence type="ECO:0000313" key="1">
    <source>
        <dbReference type="EMBL" id="RDX61599.1"/>
    </source>
</evidence>
<dbReference type="EMBL" id="QJKJ01016037">
    <property type="protein sequence ID" value="RDX61599.1"/>
    <property type="molecule type" value="Genomic_DNA"/>
</dbReference>
<evidence type="ECO:0000313" key="2">
    <source>
        <dbReference type="Proteomes" id="UP000257109"/>
    </source>
</evidence>
<sequence length="217" mass="25249">MEVPLVHQRDWRPPSREWRLTIEESRRLTTEEGRRLATKKNLGGDIRSEIESDSEESEIRKQPFVDVIINTPLLIEWKNLSLNKYDGTMDPIEHINAYVTQVNQYINKDVILCRVFPTFLKGATLNWYTHLPHRSIDLFKILVANCAGESQARGGQITPHFHRAFRSYNREDQRSELKGCLHSMIMVLKHGMFSNNLCKKTPTSMDELRARALTTSR</sequence>